<feature type="transmembrane region" description="Helical" evidence="1">
    <location>
        <begin position="112"/>
        <end position="130"/>
    </location>
</feature>
<keyword evidence="1" id="KW-0812">Transmembrane</keyword>
<feature type="transmembrane region" description="Helical" evidence="1">
    <location>
        <begin position="137"/>
        <end position="159"/>
    </location>
</feature>
<evidence type="ECO:0000313" key="2">
    <source>
        <dbReference type="EMBL" id="MBS2553874.1"/>
    </source>
</evidence>
<dbReference type="InterPro" id="IPR058062">
    <property type="entry name" value="SCO7613_C"/>
</dbReference>
<sequence>MTTPMLPSYQPGRPRVEWSRRRVQNLLLSLGVLLLTVAALIFIAVNWGTLGAGGRVGVLAVVTLSAAAAATVAARRALPATAESVAVLTVALLTVDSVGLRLAGLASGAAPAVYASAASAAIALLVTAWLTRVRLRALGLAALLAAELVLPLATGTSIVHPAGVAAVYGLEAAALIALRFHVMTRFDGLAGVIDIRVLRVSTYIWWAFALTAAAIATYGSAGARSAWGPFELLALAAIAVWAAGREAAELHLALAVATGIAAACGVAPHLDASWRAPAIEAAALLAAVVVLLVPTRVARASTAVVAAVGLGALLTAAKPIAEALAAPGAVAGDEVWKSTWAQARSLHATDALRTGQPWSGSAHLAVLGLTALAAAVLLVPRTRVTARKIAVPGVAALVVVNLILVPLEAAWPLPAAVAWELAVGAALLIAAAMKNPENITPPAILGACFLAHASLWSLRSPALTVVAVAVTLAASAIAARVTRYQTVLATAVAALVGVEAALIAVYQGATFEQTGVVLAVVAAALMAVTYVLRADLDDTLAAALQAVALVGAATAIGLSAYEPSALTMTTAVLLAATAPAIVLGGKPLAPAWPALVQALICLEADAVHRWAAPNAGLGSRALILVLAAATVSVAANAFQRNLNAIALITGPTIYALAVSGTIATHQLDPVWLALFIGGGAAAMIAAFGAVADQPAADVRAAFGQPDAIAGDLRAAIHVPAAISFLLLLASSWVRLAESHVHSVDPYTVPAAVILLAAGYLRRRTDREAASWPCYGPGLIAGLAPTLIQALADPGLVRPALLGVASLLVLIAGIRGRLQAPLAVGACVLVIDVIGQLSPALAAAYDAVPRWTLIAMAGALLLVLGVTYERRIRDVRALGRKFGELR</sequence>
<keyword evidence="1" id="KW-1133">Transmembrane helix</keyword>
<evidence type="ECO:0000313" key="3">
    <source>
        <dbReference type="Proteomes" id="UP000730482"/>
    </source>
</evidence>
<evidence type="ECO:0000256" key="1">
    <source>
        <dbReference type="SAM" id="Phobius"/>
    </source>
</evidence>
<dbReference type="Proteomes" id="UP000730482">
    <property type="component" value="Unassembled WGS sequence"/>
</dbReference>
<feature type="transmembrane region" description="Helical" evidence="1">
    <location>
        <begin position="670"/>
        <end position="691"/>
    </location>
</feature>
<feature type="transmembrane region" description="Helical" evidence="1">
    <location>
        <begin position="539"/>
        <end position="559"/>
    </location>
</feature>
<feature type="transmembrane region" description="Helical" evidence="1">
    <location>
        <begin position="25"/>
        <end position="47"/>
    </location>
</feature>
<feature type="transmembrane region" description="Helical" evidence="1">
    <location>
        <begin position="645"/>
        <end position="664"/>
    </location>
</feature>
<feature type="transmembrane region" description="Helical" evidence="1">
    <location>
        <begin position="712"/>
        <end position="733"/>
    </location>
</feature>
<accession>A0ABS5L6V9</accession>
<feature type="transmembrane region" description="Helical" evidence="1">
    <location>
        <begin position="773"/>
        <end position="791"/>
    </location>
</feature>
<feature type="transmembrane region" description="Helical" evidence="1">
    <location>
        <begin position="250"/>
        <end position="270"/>
    </location>
</feature>
<feature type="transmembrane region" description="Helical" evidence="1">
    <location>
        <begin position="165"/>
        <end position="182"/>
    </location>
</feature>
<feature type="transmembrane region" description="Helical" evidence="1">
    <location>
        <begin position="300"/>
        <end position="317"/>
    </location>
</feature>
<name>A0ABS5L6V9_9ACTN</name>
<feature type="transmembrane region" description="Helical" evidence="1">
    <location>
        <begin position="389"/>
        <end position="407"/>
    </location>
</feature>
<protein>
    <recommendedName>
        <fullName evidence="4">Integral membrane protein</fullName>
    </recommendedName>
</protein>
<feature type="transmembrane region" description="Helical" evidence="1">
    <location>
        <begin position="85"/>
        <end position="106"/>
    </location>
</feature>
<keyword evidence="1" id="KW-0472">Membrane</keyword>
<feature type="transmembrane region" description="Helical" evidence="1">
    <location>
        <begin position="617"/>
        <end position="638"/>
    </location>
</feature>
<organism evidence="2 3">
    <name type="scientific">Catenulispora pinistramenti</name>
    <dbReference type="NCBI Taxonomy" id="2705254"/>
    <lineage>
        <taxon>Bacteria</taxon>
        <taxon>Bacillati</taxon>
        <taxon>Actinomycetota</taxon>
        <taxon>Actinomycetes</taxon>
        <taxon>Catenulisporales</taxon>
        <taxon>Catenulisporaceae</taxon>
        <taxon>Catenulispora</taxon>
    </lineage>
</organism>
<feature type="transmembrane region" description="Helical" evidence="1">
    <location>
        <begin position="462"/>
        <end position="479"/>
    </location>
</feature>
<comment type="caution">
    <text evidence="2">The sequence shown here is derived from an EMBL/GenBank/DDBJ whole genome shotgun (WGS) entry which is preliminary data.</text>
</comment>
<proteinExistence type="predicted"/>
<feature type="transmembrane region" description="Helical" evidence="1">
    <location>
        <begin position="226"/>
        <end position="243"/>
    </location>
</feature>
<evidence type="ECO:0008006" key="4">
    <source>
        <dbReference type="Google" id="ProtNLM"/>
    </source>
</evidence>
<reference evidence="2 3" key="1">
    <citation type="submission" date="2020-02" db="EMBL/GenBank/DDBJ databases">
        <title>Acidophilic actinobacteria isolated from forest soil.</title>
        <authorList>
            <person name="Golinska P."/>
        </authorList>
    </citation>
    <scope>NUCLEOTIDE SEQUENCE [LARGE SCALE GENOMIC DNA]</scope>
    <source>
        <strain evidence="2 3">NL8</strain>
    </source>
</reference>
<dbReference type="NCBIfam" id="NF047321">
    <property type="entry name" value="SCO7613_CTERM"/>
    <property type="match status" value="1"/>
</dbReference>
<feature type="transmembrane region" description="Helical" evidence="1">
    <location>
        <begin position="745"/>
        <end position="761"/>
    </location>
</feature>
<dbReference type="RefSeq" id="WP_212020861.1">
    <property type="nucleotide sequence ID" value="NZ_JAAFYZ010000294.1"/>
</dbReference>
<feature type="transmembrane region" description="Helical" evidence="1">
    <location>
        <begin position="486"/>
        <end position="509"/>
    </location>
</feature>
<feature type="transmembrane region" description="Helical" evidence="1">
    <location>
        <begin position="276"/>
        <end position="293"/>
    </location>
</feature>
<feature type="transmembrane region" description="Helical" evidence="1">
    <location>
        <begin position="821"/>
        <end position="844"/>
    </location>
</feature>
<feature type="transmembrane region" description="Helical" evidence="1">
    <location>
        <begin position="850"/>
        <end position="867"/>
    </location>
</feature>
<dbReference type="EMBL" id="JAAFYZ010000294">
    <property type="protein sequence ID" value="MBS2553874.1"/>
    <property type="molecule type" value="Genomic_DNA"/>
</dbReference>
<feature type="transmembrane region" description="Helical" evidence="1">
    <location>
        <begin position="203"/>
        <end position="220"/>
    </location>
</feature>
<feature type="transmembrane region" description="Helical" evidence="1">
    <location>
        <begin position="53"/>
        <end position="73"/>
    </location>
</feature>
<gene>
    <name evidence="2" type="ORF">KGQ19_44180</name>
</gene>
<feature type="transmembrane region" description="Helical" evidence="1">
    <location>
        <begin position="515"/>
        <end position="532"/>
    </location>
</feature>
<feature type="transmembrane region" description="Helical" evidence="1">
    <location>
        <begin position="362"/>
        <end position="380"/>
    </location>
</feature>
<feature type="transmembrane region" description="Helical" evidence="1">
    <location>
        <begin position="797"/>
        <end position="814"/>
    </location>
</feature>
<keyword evidence="3" id="KW-1185">Reference proteome</keyword>